<gene>
    <name evidence="2" type="ORF">NT2_07_00360</name>
</gene>
<dbReference type="eggNOG" id="COG4319">
    <property type="taxonomic scope" value="Bacteria"/>
</dbReference>
<reference evidence="2 3" key="1">
    <citation type="submission" date="2013-09" db="EMBL/GenBank/DDBJ databases">
        <title>Whole genome shotgun sequence of Novosphingobium tardaugens NBRC 16725.</title>
        <authorList>
            <person name="Isaki S."/>
            <person name="Hosoyama A."/>
            <person name="Tsuchikane K."/>
            <person name="Katsumata H."/>
            <person name="Ando Y."/>
            <person name="Yamazaki S."/>
            <person name="Fujita N."/>
        </authorList>
    </citation>
    <scope>NUCLEOTIDE SEQUENCE [LARGE SCALE GENOMIC DNA]</scope>
    <source>
        <strain evidence="2 3">NBRC 16725</strain>
    </source>
</reference>
<sequence length="151" mass="16905">MRSVKVPVEERFELEDALINYCTMVDSLSDIDGIVDCFADDAILDLSGLQLDVYQGSDAIRGFYAKVFETMSHHMHTMSNFYVTAYDGDTASIRAYIAGMGRSQTGTDVLVHVYYDLDLEKSADGEWRFTRFYEAPQLPMPASVTAVHAHA</sequence>
<dbReference type="Gene3D" id="3.10.450.50">
    <property type="match status" value="1"/>
</dbReference>
<evidence type="ECO:0000313" key="3">
    <source>
        <dbReference type="Proteomes" id="UP000016568"/>
    </source>
</evidence>
<proteinExistence type="predicted"/>
<dbReference type="InterPro" id="IPR037401">
    <property type="entry name" value="SnoaL-like"/>
</dbReference>
<organism evidence="2 3">
    <name type="scientific">Caenibius tardaugens NBRC 16725</name>
    <dbReference type="NCBI Taxonomy" id="1219035"/>
    <lineage>
        <taxon>Bacteria</taxon>
        <taxon>Pseudomonadati</taxon>
        <taxon>Pseudomonadota</taxon>
        <taxon>Alphaproteobacteria</taxon>
        <taxon>Sphingomonadales</taxon>
        <taxon>Erythrobacteraceae</taxon>
        <taxon>Caenibius</taxon>
    </lineage>
</organism>
<accession>U2Y9M9</accession>
<evidence type="ECO:0000313" key="2">
    <source>
        <dbReference type="EMBL" id="GAD50036.1"/>
    </source>
</evidence>
<protein>
    <recommendedName>
        <fullName evidence="1">SnoaL-like domain-containing protein</fullName>
    </recommendedName>
</protein>
<evidence type="ECO:0000259" key="1">
    <source>
        <dbReference type="Pfam" id="PF13577"/>
    </source>
</evidence>
<dbReference type="AlphaFoldDB" id="U2Y9M9"/>
<feature type="domain" description="SnoaL-like" evidence="1">
    <location>
        <begin position="8"/>
        <end position="132"/>
    </location>
</feature>
<keyword evidence="3" id="KW-1185">Reference proteome</keyword>
<dbReference type="RefSeq" id="WP_021690854.1">
    <property type="nucleotide sequence ID" value="NZ_BASZ01000007.1"/>
</dbReference>
<dbReference type="SUPFAM" id="SSF54427">
    <property type="entry name" value="NTF2-like"/>
    <property type="match status" value="1"/>
</dbReference>
<dbReference type="InterPro" id="IPR032710">
    <property type="entry name" value="NTF2-like_dom_sf"/>
</dbReference>
<name>U2Y9M9_9SPHN</name>
<comment type="caution">
    <text evidence="2">The sequence shown here is derived from an EMBL/GenBank/DDBJ whole genome shotgun (WGS) entry which is preliminary data.</text>
</comment>
<dbReference type="Proteomes" id="UP000016568">
    <property type="component" value="Unassembled WGS sequence"/>
</dbReference>
<dbReference type="Pfam" id="PF13577">
    <property type="entry name" value="SnoaL_4"/>
    <property type="match status" value="1"/>
</dbReference>
<dbReference type="EMBL" id="BASZ01000007">
    <property type="protein sequence ID" value="GAD50036.1"/>
    <property type="molecule type" value="Genomic_DNA"/>
</dbReference>